<evidence type="ECO:0000313" key="3">
    <source>
        <dbReference type="Proteomes" id="UP000198935"/>
    </source>
</evidence>
<dbReference type="AlphaFoldDB" id="A0A1H3PK44"/>
<dbReference type="EMBL" id="FNPI01000005">
    <property type="protein sequence ID" value="SDZ01328.1"/>
    <property type="molecule type" value="Genomic_DNA"/>
</dbReference>
<accession>A0A1H3PK44</accession>
<dbReference type="STRING" id="1503961.SAMN05421736_10580"/>
<keyword evidence="1" id="KW-0812">Transmembrane</keyword>
<reference evidence="3" key="1">
    <citation type="submission" date="2016-10" db="EMBL/GenBank/DDBJ databases">
        <authorList>
            <person name="Varghese N."/>
            <person name="Submissions S."/>
        </authorList>
    </citation>
    <scope>NUCLEOTIDE SEQUENCE [LARGE SCALE GENOMIC DNA]</scope>
    <source>
        <strain evidence="3">SP</strain>
    </source>
</reference>
<organism evidence="2 3">
    <name type="scientific">Evansella caseinilytica</name>
    <dbReference type="NCBI Taxonomy" id="1503961"/>
    <lineage>
        <taxon>Bacteria</taxon>
        <taxon>Bacillati</taxon>
        <taxon>Bacillota</taxon>
        <taxon>Bacilli</taxon>
        <taxon>Bacillales</taxon>
        <taxon>Bacillaceae</taxon>
        <taxon>Evansella</taxon>
    </lineage>
</organism>
<dbReference type="Proteomes" id="UP000198935">
    <property type="component" value="Unassembled WGS sequence"/>
</dbReference>
<sequence length="57" mass="6316">MTALIGIVIFACVSIVSYIVLYEMTQWSGTVIILTAIAAGGMMEYLYHRWKQRGGTS</sequence>
<keyword evidence="1" id="KW-0472">Membrane</keyword>
<evidence type="ECO:0000313" key="2">
    <source>
        <dbReference type="EMBL" id="SDZ01328.1"/>
    </source>
</evidence>
<keyword evidence="3" id="KW-1185">Reference proteome</keyword>
<proteinExistence type="predicted"/>
<name>A0A1H3PK44_9BACI</name>
<protein>
    <submittedName>
        <fullName evidence="2">Uncharacterized protein</fullName>
    </submittedName>
</protein>
<keyword evidence="1" id="KW-1133">Transmembrane helix</keyword>
<feature type="transmembrane region" description="Helical" evidence="1">
    <location>
        <begin position="27"/>
        <end position="47"/>
    </location>
</feature>
<gene>
    <name evidence="2" type="ORF">SAMN05421736_10580</name>
</gene>
<evidence type="ECO:0000256" key="1">
    <source>
        <dbReference type="SAM" id="Phobius"/>
    </source>
</evidence>